<organism evidence="2 3">
    <name type="scientific">Acinetobacter venetianus (strain ATCC 31012 / DSM 23050 / BCRC 14357 / CCUG 45561 / CIP 110063 / KCTC 2702 / LMG 19082 / RAG-1)</name>
    <dbReference type="NCBI Taxonomy" id="1191460"/>
    <lineage>
        <taxon>Bacteria</taxon>
        <taxon>Pseudomonadati</taxon>
        <taxon>Pseudomonadota</taxon>
        <taxon>Gammaproteobacteria</taxon>
        <taxon>Moraxellales</taxon>
        <taxon>Moraxellaceae</taxon>
        <taxon>Acinetobacter</taxon>
    </lineage>
</organism>
<keyword evidence="3" id="KW-1185">Reference proteome</keyword>
<keyword evidence="1" id="KW-0812">Transmembrane</keyword>
<gene>
    <name evidence="2" type="ORF">F959_01658</name>
</gene>
<dbReference type="EMBL" id="APPO01000013">
    <property type="protein sequence ID" value="ENV36851.1"/>
    <property type="molecule type" value="Genomic_DNA"/>
</dbReference>
<keyword evidence="1" id="KW-0472">Membrane</keyword>
<dbReference type="AlphaFoldDB" id="N8YJG9"/>
<dbReference type="HOGENOM" id="CLU_1358034_0_0_6"/>
<feature type="transmembrane region" description="Helical" evidence="1">
    <location>
        <begin position="12"/>
        <end position="38"/>
    </location>
</feature>
<evidence type="ECO:0000313" key="2">
    <source>
        <dbReference type="EMBL" id="ENV36851.1"/>
    </source>
</evidence>
<dbReference type="PATRIC" id="fig|1191460.12.peg.1643"/>
<reference evidence="2 3" key="1">
    <citation type="submission" date="2013-02" db="EMBL/GenBank/DDBJ databases">
        <title>The Genome Sequence of Acinetobacter venetianus CIP 110063.</title>
        <authorList>
            <consortium name="The Broad Institute Genome Sequencing Platform"/>
            <consortium name="The Broad Institute Genome Sequencing Center for Infectious Disease"/>
            <person name="Cerqueira G."/>
            <person name="Feldgarden M."/>
            <person name="Courvalin P."/>
            <person name="Perichon B."/>
            <person name="Grillot-Courvalin C."/>
            <person name="Clermont D."/>
            <person name="Rocha E."/>
            <person name="Yoon E.-J."/>
            <person name="Nemec A."/>
            <person name="Walker B."/>
            <person name="Young S.K."/>
            <person name="Zeng Q."/>
            <person name="Gargeya S."/>
            <person name="Fitzgerald M."/>
            <person name="Haas B."/>
            <person name="Abouelleil A."/>
            <person name="Alvarado L."/>
            <person name="Arachchi H.M."/>
            <person name="Berlin A.M."/>
            <person name="Chapman S.B."/>
            <person name="Dewar J."/>
            <person name="Goldberg J."/>
            <person name="Griggs A."/>
            <person name="Gujja S."/>
            <person name="Hansen M."/>
            <person name="Howarth C."/>
            <person name="Imamovic A."/>
            <person name="Larimer J."/>
            <person name="McCowan C."/>
            <person name="Murphy C."/>
            <person name="Neiman D."/>
            <person name="Pearson M."/>
            <person name="Priest M."/>
            <person name="Roberts A."/>
            <person name="Saif S."/>
            <person name="Shea T."/>
            <person name="Sisk P."/>
            <person name="Sykes S."/>
            <person name="Wortman J."/>
            <person name="Nusbaum C."/>
            <person name="Birren B."/>
        </authorList>
    </citation>
    <scope>NUCLEOTIDE SEQUENCE [LARGE SCALE GENOMIC DNA]</scope>
    <source>
        <strain evidence="3">ATCC 31012 / DSM 23050 / BCRC 14357 / CCUG 45561 / CIP 110063 / KCTC 2702 / LMG 19082 / RAG-1</strain>
    </source>
</reference>
<protein>
    <submittedName>
        <fullName evidence="2">Uncharacterized protein</fullName>
    </submittedName>
</protein>
<sequence length="201" mass="23617">MICMILEFIANIFIGFFKILFSPVTLKVLVIVPIYVFVQRVHNQTQQRSLKAISDELVKVNDFLIEFIIKISLIEKEVEVDEKLISELSILKSKINAHIIYMNEYLNAFPYGGPVNYLFHFIFKVYLSEKEKEMSDSLDMQYQELILNDTILSLEKKFIDKKKLVKLDSNTIDLNQKTIDKVISVSRNLLEHLEMNTRKMF</sequence>
<evidence type="ECO:0000313" key="3">
    <source>
        <dbReference type="Proteomes" id="UP000018445"/>
    </source>
</evidence>
<proteinExistence type="predicted"/>
<dbReference type="Proteomes" id="UP000018445">
    <property type="component" value="Unassembled WGS sequence"/>
</dbReference>
<dbReference type="OrthoDB" id="9971168at2"/>
<keyword evidence="1" id="KW-1133">Transmembrane helix</keyword>
<name>N8YJG9_ACIVR</name>
<comment type="caution">
    <text evidence="2">The sequence shown here is derived from an EMBL/GenBank/DDBJ whole genome shotgun (WGS) entry which is preliminary data.</text>
</comment>
<accession>N8YJG9</accession>
<evidence type="ECO:0000256" key="1">
    <source>
        <dbReference type="SAM" id="Phobius"/>
    </source>
</evidence>